<keyword evidence="7" id="KW-1185">Reference proteome</keyword>
<dbReference type="RefSeq" id="WP_345659781.1">
    <property type="nucleotide sequence ID" value="NZ_BAABET010000001.1"/>
</dbReference>
<reference evidence="7" key="1">
    <citation type="journal article" date="2019" name="Int. J. Syst. Evol. Microbiol.">
        <title>The Global Catalogue of Microorganisms (GCM) 10K type strain sequencing project: providing services to taxonomists for standard genome sequencing and annotation.</title>
        <authorList>
            <consortium name="The Broad Institute Genomics Platform"/>
            <consortium name="The Broad Institute Genome Sequencing Center for Infectious Disease"/>
            <person name="Wu L."/>
            <person name="Ma J."/>
        </authorList>
    </citation>
    <scope>NUCLEOTIDE SEQUENCE [LARGE SCALE GENOMIC DNA]</scope>
    <source>
        <strain evidence="7">JCM 31290</strain>
    </source>
</reference>
<dbReference type="InterPro" id="IPR002433">
    <property type="entry name" value="Orn_de-COase"/>
</dbReference>
<dbReference type="InterPro" id="IPR022643">
    <property type="entry name" value="De-COase2_C"/>
</dbReference>
<dbReference type="SUPFAM" id="SSF51419">
    <property type="entry name" value="PLP-binding barrel"/>
    <property type="match status" value="1"/>
</dbReference>
<accession>A0ABP8F3U6</accession>
<gene>
    <name evidence="6" type="ORF">GCM10023086_06390</name>
</gene>
<keyword evidence="2" id="KW-0663">Pyridoxal phosphate</keyword>
<dbReference type="InterPro" id="IPR022644">
    <property type="entry name" value="De-COase2_N"/>
</dbReference>
<comment type="similarity">
    <text evidence="3">Belongs to the Orn/Lys/Arg decarboxylase class-II family.</text>
</comment>
<evidence type="ECO:0000256" key="3">
    <source>
        <dbReference type="RuleBase" id="RU003737"/>
    </source>
</evidence>
<proteinExistence type="inferred from homology"/>
<dbReference type="PANTHER" id="PTHR43727:SF2">
    <property type="entry name" value="GROUP IV DECARBOXYLASE"/>
    <property type="match status" value="1"/>
</dbReference>
<dbReference type="PRINTS" id="PR01182">
    <property type="entry name" value="ORNDCRBXLASE"/>
</dbReference>
<evidence type="ECO:0000256" key="2">
    <source>
        <dbReference type="ARBA" id="ARBA00022898"/>
    </source>
</evidence>
<evidence type="ECO:0000259" key="4">
    <source>
        <dbReference type="Pfam" id="PF00278"/>
    </source>
</evidence>
<evidence type="ECO:0000259" key="5">
    <source>
        <dbReference type="Pfam" id="PF02784"/>
    </source>
</evidence>
<dbReference type="SUPFAM" id="SSF50621">
    <property type="entry name" value="Alanine racemase C-terminal domain-like"/>
    <property type="match status" value="1"/>
</dbReference>
<dbReference type="Proteomes" id="UP001501115">
    <property type="component" value="Unassembled WGS sequence"/>
</dbReference>
<comment type="cofactor">
    <cofactor evidence="1">
        <name>pyridoxal 5'-phosphate</name>
        <dbReference type="ChEBI" id="CHEBI:597326"/>
    </cofactor>
</comment>
<name>A0ABP8F3U6_9ACTN</name>
<dbReference type="Gene3D" id="3.20.20.10">
    <property type="entry name" value="Alanine racemase"/>
    <property type="match status" value="1"/>
</dbReference>
<dbReference type="PANTHER" id="PTHR43727">
    <property type="entry name" value="DIAMINOPIMELATE DECARBOXYLASE"/>
    <property type="match status" value="1"/>
</dbReference>
<organism evidence="6 7">
    <name type="scientific">Streptomyces venetus</name>
    <dbReference type="NCBI Taxonomy" id="1701086"/>
    <lineage>
        <taxon>Bacteria</taxon>
        <taxon>Bacillati</taxon>
        <taxon>Actinomycetota</taxon>
        <taxon>Actinomycetes</taxon>
        <taxon>Kitasatosporales</taxon>
        <taxon>Streptomycetaceae</taxon>
        <taxon>Streptomyces</taxon>
    </lineage>
</organism>
<dbReference type="EMBL" id="BAABET010000001">
    <property type="protein sequence ID" value="GAA4294351.1"/>
    <property type="molecule type" value="Genomic_DNA"/>
</dbReference>
<evidence type="ECO:0000313" key="6">
    <source>
        <dbReference type="EMBL" id="GAA4294351.1"/>
    </source>
</evidence>
<dbReference type="Pfam" id="PF00278">
    <property type="entry name" value="Orn_DAP_Arg_deC"/>
    <property type="match status" value="1"/>
</dbReference>
<dbReference type="Gene3D" id="2.40.37.10">
    <property type="entry name" value="Lyase, Ornithine Decarboxylase, Chain A, domain 1"/>
    <property type="match status" value="1"/>
</dbReference>
<comment type="caution">
    <text evidence="6">The sequence shown here is derived from an EMBL/GenBank/DDBJ whole genome shotgun (WGS) entry which is preliminary data.</text>
</comment>
<evidence type="ECO:0000313" key="7">
    <source>
        <dbReference type="Proteomes" id="UP001501115"/>
    </source>
</evidence>
<dbReference type="InterPro" id="IPR029066">
    <property type="entry name" value="PLP-binding_barrel"/>
</dbReference>
<dbReference type="InterPro" id="IPR000183">
    <property type="entry name" value="Orn/DAP/Arg_de-COase"/>
</dbReference>
<dbReference type="InterPro" id="IPR009006">
    <property type="entry name" value="Ala_racemase/Decarboxylase_C"/>
</dbReference>
<dbReference type="Pfam" id="PF02784">
    <property type="entry name" value="Orn_Arg_deC_N"/>
    <property type="match status" value="1"/>
</dbReference>
<feature type="domain" description="Orn/DAP/Arg decarboxylase 2 N-terminal" evidence="5">
    <location>
        <begin position="27"/>
        <end position="273"/>
    </location>
</feature>
<evidence type="ECO:0000256" key="1">
    <source>
        <dbReference type="ARBA" id="ARBA00001933"/>
    </source>
</evidence>
<protein>
    <submittedName>
        <fullName evidence="6">Alanine racemase</fullName>
    </submittedName>
</protein>
<sequence length="416" mass="43586">MPDLDAIADTYGTPAYVYDLDRLEQAYGDLVGALPAGSLVYYSLKANPHPALVRRLGGLGARLEVSSAGELAAVLAAGQPSQHVLYTGPGKTPAELGGALAAGVRLFSAESFGDVRRIGAAAERHGVHVDCLLRVNAPDAAGGSGLRMTGTSSQFGLDYEQLTAEWPAFRAPSTVTVRGFHFFPLTNARDEATLLDEMAQSIRCAAELSHRLGIPLELLDLGGGFAAPYAVPGPRPQYARLRAGLEAALEKWLPERDEGRPLLAFESGRYLVADCGTLLASVIDVKESRGRTFAVLDAGINALGGLSATGRLLPVSVGPEDTGRPGPASTADLVGPLCTPLDRLGRQVKLNSLEPGDVLRIPNTGAYGLTASLLGFLSRPVATEVIVSSGHVEEASRLALVRTTEDLVMHAASAHQ</sequence>
<dbReference type="PRINTS" id="PR01179">
    <property type="entry name" value="ODADCRBXLASE"/>
</dbReference>
<feature type="domain" description="Orn/DAP/Arg decarboxylase 2 C-terminal" evidence="4">
    <location>
        <begin position="16"/>
        <end position="365"/>
    </location>
</feature>